<evidence type="ECO:0000256" key="1">
    <source>
        <dbReference type="ARBA" id="ARBA00007917"/>
    </source>
</evidence>
<dbReference type="InterPro" id="IPR042426">
    <property type="entry name" value="CDPF1"/>
</dbReference>
<sequence length="109" mass="12076">MAPHRSTGTFLCCLCGFTCRYDYVGQSPPYVDSSDMVFLEEVYSLQSPFSGTTDSPVIVLGGECSCCGRKVCTDAACSVFYKKRYCRECVMKDRHNLDLPSVLLKAMKG</sequence>
<dbReference type="PANTHER" id="PTHR31849:SF1">
    <property type="entry name" value="CYSTEINE-RICH DPF MOTIF DOMAIN-CONTAINING PROTEIN 1"/>
    <property type="match status" value="1"/>
</dbReference>
<accession>A0A7J6MF55</accession>
<dbReference type="EMBL" id="JABAHT010000021">
    <property type="protein sequence ID" value="KAF4669641.1"/>
    <property type="molecule type" value="Genomic_DNA"/>
</dbReference>
<evidence type="ECO:0000259" key="3">
    <source>
        <dbReference type="Pfam" id="PF10170"/>
    </source>
</evidence>
<dbReference type="Pfam" id="PF10170">
    <property type="entry name" value="C6_DPF"/>
    <property type="match status" value="1"/>
</dbReference>
<reference evidence="4 5" key="1">
    <citation type="submission" date="2020-04" db="EMBL/GenBank/DDBJ databases">
        <title>Perkinsus olseni comparative genomics.</title>
        <authorList>
            <person name="Bogema D.R."/>
        </authorList>
    </citation>
    <scope>NUCLEOTIDE SEQUENCE [LARGE SCALE GENOMIC DNA]</scope>
    <source>
        <strain evidence="4">ATCC PRA-179</strain>
    </source>
</reference>
<name>A0A7J6MF55_PEROL</name>
<dbReference type="AlphaFoldDB" id="A0A7J6MF55"/>
<evidence type="ECO:0000313" key="5">
    <source>
        <dbReference type="Proteomes" id="UP000570595"/>
    </source>
</evidence>
<comment type="similarity">
    <text evidence="1">Belongs to the CDPF1 family.</text>
</comment>
<proteinExistence type="inferred from homology"/>
<evidence type="ECO:0000313" key="4">
    <source>
        <dbReference type="EMBL" id="KAF4669641.1"/>
    </source>
</evidence>
<dbReference type="InterPro" id="IPR018785">
    <property type="entry name" value="CDPF1_dom"/>
</dbReference>
<gene>
    <name evidence="4" type="primary">CDPF1</name>
    <name evidence="4" type="ORF">FOZ61_003568</name>
</gene>
<organism evidence="4 5">
    <name type="scientific">Perkinsus olseni</name>
    <name type="common">Perkinsus atlanticus</name>
    <dbReference type="NCBI Taxonomy" id="32597"/>
    <lineage>
        <taxon>Eukaryota</taxon>
        <taxon>Sar</taxon>
        <taxon>Alveolata</taxon>
        <taxon>Perkinsozoa</taxon>
        <taxon>Perkinsea</taxon>
        <taxon>Perkinsida</taxon>
        <taxon>Perkinsidae</taxon>
        <taxon>Perkinsus</taxon>
    </lineage>
</organism>
<feature type="domain" description="Cysteine-rich DPF motif" evidence="3">
    <location>
        <begin position="10"/>
        <end position="96"/>
    </location>
</feature>
<evidence type="ECO:0000256" key="2">
    <source>
        <dbReference type="ARBA" id="ARBA00014801"/>
    </source>
</evidence>
<dbReference type="OrthoDB" id="191995at2759"/>
<dbReference type="PRINTS" id="PR01995">
    <property type="entry name" value="UPF0595"/>
</dbReference>
<protein>
    <recommendedName>
        <fullName evidence="2">Cysteine-rich DPF motif domain-containing protein 1</fullName>
    </recommendedName>
</protein>
<dbReference type="Proteomes" id="UP000570595">
    <property type="component" value="Unassembled WGS sequence"/>
</dbReference>
<comment type="caution">
    <text evidence="4">The sequence shown here is derived from an EMBL/GenBank/DDBJ whole genome shotgun (WGS) entry which is preliminary data.</text>
</comment>
<dbReference type="PANTHER" id="PTHR31849">
    <property type="entry name" value="CYSTEINE-RICH PDF MOTIF DOMAIN-CONTAINING PROTEIN 1"/>
    <property type="match status" value="1"/>
</dbReference>